<dbReference type="RefSeq" id="WP_204403714.1">
    <property type="nucleotide sequence ID" value="NZ_JAFBEE010000021.1"/>
</dbReference>
<reference evidence="1 2" key="1">
    <citation type="submission" date="2021-01" db="EMBL/GenBank/DDBJ databases">
        <title>Genomic Encyclopedia of Type Strains, Phase IV (KMG-IV): sequencing the most valuable type-strain genomes for metagenomic binning, comparative biology and taxonomic classification.</title>
        <authorList>
            <person name="Goeker M."/>
        </authorList>
    </citation>
    <scope>NUCLEOTIDE SEQUENCE [LARGE SCALE GENOMIC DNA]</scope>
    <source>
        <strain evidence="1 2">DSM 25890</strain>
    </source>
</reference>
<protein>
    <submittedName>
        <fullName evidence="1">Stage II sporulation protein R</fullName>
    </submittedName>
</protein>
<accession>A0ABS2NSM5</accession>
<dbReference type="NCBIfam" id="TIGR02837">
    <property type="entry name" value="spore_II_R"/>
    <property type="match status" value="1"/>
</dbReference>
<comment type="caution">
    <text evidence="1">The sequence shown here is derived from an EMBL/GenBank/DDBJ whole genome shotgun (WGS) entry which is preliminary data.</text>
</comment>
<proteinExistence type="predicted"/>
<dbReference type="Pfam" id="PF09551">
    <property type="entry name" value="Spore_II_R"/>
    <property type="match status" value="1"/>
</dbReference>
<organism evidence="1 2">
    <name type="scientific">Alkaliphilus hydrothermalis</name>
    <dbReference type="NCBI Taxonomy" id="1482730"/>
    <lineage>
        <taxon>Bacteria</taxon>
        <taxon>Bacillati</taxon>
        <taxon>Bacillota</taxon>
        <taxon>Clostridia</taxon>
        <taxon>Peptostreptococcales</taxon>
        <taxon>Natronincolaceae</taxon>
        <taxon>Alkaliphilus</taxon>
    </lineage>
</organism>
<evidence type="ECO:0000313" key="1">
    <source>
        <dbReference type="EMBL" id="MBM7615952.1"/>
    </source>
</evidence>
<dbReference type="InterPro" id="IPR014202">
    <property type="entry name" value="Spore_II_R"/>
</dbReference>
<gene>
    <name evidence="1" type="ORF">JOC73_002528</name>
</gene>
<name>A0ABS2NSM5_9FIRM</name>
<dbReference type="EMBL" id="JAFBEE010000021">
    <property type="protein sequence ID" value="MBM7615952.1"/>
    <property type="molecule type" value="Genomic_DNA"/>
</dbReference>
<sequence length="221" mass="25383">MYRKLLMMVLVAVITLGSLSIFSSGEDLTLQAQQENNLIRFHVLANSDSPVDQALKLKVRDRIMKDMAEILEDVASIEESRNLIIENIDRIQEIALEELQLNGSDYPVKVVLKEHVFPTRRYGNMVFPAGKYEALRILIGEAEGQNWWCVMFPPLCFIDVKSGLVDEGTKQKLKGALSEEEYQLIYAEVEQQEEIPLQLRSKIFDFIKYSKNHINKMASIF</sequence>
<dbReference type="Proteomes" id="UP001314796">
    <property type="component" value="Unassembled WGS sequence"/>
</dbReference>
<evidence type="ECO:0000313" key="2">
    <source>
        <dbReference type="Proteomes" id="UP001314796"/>
    </source>
</evidence>
<keyword evidence="2" id="KW-1185">Reference proteome</keyword>